<keyword evidence="2" id="KW-0812">Transmembrane</keyword>
<feature type="compositionally biased region" description="Polar residues" evidence="1">
    <location>
        <begin position="45"/>
        <end position="57"/>
    </location>
</feature>
<gene>
    <name evidence="3" type="ORF">A2799_02290</name>
</gene>
<keyword evidence="2" id="KW-0472">Membrane</keyword>
<sequence>MNYTPLPTVENSEAPSLMKKIIVVFFFILMAILGISFALAVNSNKTRPTTEPQPTSSRTLEPTSPREPETTSTPVPFPSVEPTIACADGWVRVCEGSLCQCIGRTSRACTSNGDCSGRPCQNGYCVELDYNMEQTKDSPCPAGTVKACQGAVCECISQ</sequence>
<organism evidence="3 4">
    <name type="scientific">Candidatus Roizmanbacteria bacterium RIFCSPHIGHO2_01_FULL_39_24</name>
    <dbReference type="NCBI Taxonomy" id="1802032"/>
    <lineage>
        <taxon>Bacteria</taxon>
        <taxon>Candidatus Roizmaniibacteriota</taxon>
    </lineage>
</organism>
<feature type="region of interest" description="Disordered" evidence="1">
    <location>
        <begin position="45"/>
        <end position="77"/>
    </location>
</feature>
<comment type="caution">
    <text evidence="3">The sequence shown here is derived from an EMBL/GenBank/DDBJ whole genome shotgun (WGS) entry which is preliminary data.</text>
</comment>
<keyword evidence="2" id="KW-1133">Transmembrane helix</keyword>
<accession>A0A1F7GIQ6</accession>
<feature type="transmembrane region" description="Helical" evidence="2">
    <location>
        <begin position="20"/>
        <end position="41"/>
    </location>
</feature>
<protein>
    <submittedName>
        <fullName evidence="3">Uncharacterized protein</fullName>
    </submittedName>
</protein>
<evidence type="ECO:0000256" key="2">
    <source>
        <dbReference type="SAM" id="Phobius"/>
    </source>
</evidence>
<dbReference type="Proteomes" id="UP000176850">
    <property type="component" value="Unassembled WGS sequence"/>
</dbReference>
<proteinExistence type="predicted"/>
<evidence type="ECO:0000256" key="1">
    <source>
        <dbReference type="SAM" id="MobiDB-lite"/>
    </source>
</evidence>
<reference evidence="3 4" key="1">
    <citation type="journal article" date="2016" name="Nat. Commun.">
        <title>Thousands of microbial genomes shed light on interconnected biogeochemical processes in an aquifer system.</title>
        <authorList>
            <person name="Anantharaman K."/>
            <person name="Brown C.T."/>
            <person name="Hug L.A."/>
            <person name="Sharon I."/>
            <person name="Castelle C.J."/>
            <person name="Probst A.J."/>
            <person name="Thomas B.C."/>
            <person name="Singh A."/>
            <person name="Wilkins M.J."/>
            <person name="Karaoz U."/>
            <person name="Brodie E.L."/>
            <person name="Williams K.H."/>
            <person name="Hubbard S.S."/>
            <person name="Banfield J.F."/>
        </authorList>
    </citation>
    <scope>NUCLEOTIDE SEQUENCE [LARGE SCALE GENOMIC DNA]</scope>
</reference>
<evidence type="ECO:0000313" key="4">
    <source>
        <dbReference type="Proteomes" id="UP000176850"/>
    </source>
</evidence>
<evidence type="ECO:0000313" key="3">
    <source>
        <dbReference type="EMBL" id="OGK18870.1"/>
    </source>
</evidence>
<dbReference type="EMBL" id="MFZH01000023">
    <property type="protein sequence ID" value="OGK18870.1"/>
    <property type="molecule type" value="Genomic_DNA"/>
</dbReference>
<name>A0A1F7GIQ6_9BACT</name>
<dbReference type="AlphaFoldDB" id="A0A1F7GIQ6"/>